<dbReference type="GO" id="GO:0004081">
    <property type="term" value="F:bis(5'-nucleosyl)-tetraphosphatase (asymmetrical) activity"/>
    <property type="evidence" value="ECO:0007669"/>
    <property type="project" value="TreeGrafter"/>
</dbReference>
<dbReference type="PROSITE" id="PS51462">
    <property type="entry name" value="NUDIX"/>
    <property type="match status" value="1"/>
</dbReference>
<dbReference type="InterPro" id="IPR003565">
    <property type="entry name" value="Tetra_PHTase"/>
</dbReference>
<dbReference type="InterPro" id="IPR000086">
    <property type="entry name" value="NUDIX_hydrolase_dom"/>
</dbReference>
<dbReference type="PANTHER" id="PTHR21340:SF0">
    <property type="entry name" value="BIS(5'-NUCLEOSYL)-TETRAPHOSPHATASE [ASYMMETRICAL]"/>
    <property type="match status" value="1"/>
</dbReference>
<organism evidence="8 9">
    <name type="scientific">Candidatus Azambacteria bacterium RIFCSPLOWO2_02_FULL_44_14</name>
    <dbReference type="NCBI Taxonomy" id="1797306"/>
    <lineage>
        <taxon>Bacteria</taxon>
        <taxon>Candidatus Azamiibacteriota</taxon>
    </lineage>
</organism>
<dbReference type="SUPFAM" id="SSF55811">
    <property type="entry name" value="Nudix"/>
    <property type="match status" value="1"/>
</dbReference>
<evidence type="ECO:0000256" key="6">
    <source>
        <dbReference type="RuleBase" id="RU003476"/>
    </source>
</evidence>
<comment type="caution">
    <text evidence="8">The sequence shown here is derived from an EMBL/GenBank/DDBJ whole genome shotgun (WGS) entry which is preliminary data.</text>
</comment>
<dbReference type="GO" id="GO:0000166">
    <property type="term" value="F:nucleotide binding"/>
    <property type="evidence" value="ECO:0007669"/>
    <property type="project" value="UniProtKB-KW"/>
</dbReference>
<accession>A0A1F5CAC8</accession>
<dbReference type="GO" id="GO:0006167">
    <property type="term" value="P:AMP biosynthetic process"/>
    <property type="evidence" value="ECO:0007669"/>
    <property type="project" value="TreeGrafter"/>
</dbReference>
<dbReference type="EMBL" id="MEYV01000018">
    <property type="protein sequence ID" value="OGD39803.1"/>
    <property type="molecule type" value="Genomic_DNA"/>
</dbReference>
<dbReference type="PROSITE" id="PS00893">
    <property type="entry name" value="NUDIX_BOX"/>
    <property type="match status" value="1"/>
</dbReference>
<comment type="similarity">
    <text evidence="1 6">Belongs to the Nudix hydrolase family.</text>
</comment>
<proteinExistence type="inferred from homology"/>
<reference evidence="8 9" key="1">
    <citation type="journal article" date="2016" name="Nat. Commun.">
        <title>Thousands of microbial genomes shed light on interconnected biogeochemical processes in an aquifer system.</title>
        <authorList>
            <person name="Anantharaman K."/>
            <person name="Brown C.T."/>
            <person name="Hug L.A."/>
            <person name="Sharon I."/>
            <person name="Castelle C.J."/>
            <person name="Probst A.J."/>
            <person name="Thomas B.C."/>
            <person name="Singh A."/>
            <person name="Wilkins M.J."/>
            <person name="Karaoz U."/>
            <person name="Brodie E.L."/>
            <person name="Williams K.H."/>
            <person name="Hubbard S.S."/>
            <person name="Banfield J.F."/>
        </authorList>
    </citation>
    <scope>NUCLEOTIDE SEQUENCE [LARGE SCALE GENOMIC DNA]</scope>
</reference>
<dbReference type="InterPro" id="IPR015797">
    <property type="entry name" value="NUDIX_hydrolase-like_dom_sf"/>
</dbReference>
<dbReference type="PRINTS" id="PR00502">
    <property type="entry name" value="NUDIXFAMILY"/>
</dbReference>
<sequence>MRRGPAKSGDKKIYYLLLHYELGHWDYVKGHIEKGERPEETFLREAKEETGLSDLKIIPGFKHTIRYFFRGKMGERGAQAIGDNHARLVSAELVAAPRSEVIMKFATFYLAQSHTAKIKLSYEHTGYKWLPYKEARELITFENSKEVLDAANKFLSKSPRSRQKNS</sequence>
<evidence type="ECO:0000313" key="8">
    <source>
        <dbReference type="EMBL" id="OGD39803.1"/>
    </source>
</evidence>
<dbReference type="CDD" id="cd03428">
    <property type="entry name" value="NUDIX_Ap4A_Nudt2"/>
    <property type="match status" value="1"/>
</dbReference>
<gene>
    <name evidence="8" type="ORF">A3I30_02245</name>
</gene>
<evidence type="ECO:0000256" key="4">
    <source>
        <dbReference type="ARBA" id="ARBA00022801"/>
    </source>
</evidence>
<dbReference type="Proteomes" id="UP000177197">
    <property type="component" value="Unassembled WGS sequence"/>
</dbReference>
<keyword evidence="3" id="KW-0547">Nucleotide-binding</keyword>
<evidence type="ECO:0000313" key="9">
    <source>
        <dbReference type="Proteomes" id="UP000177197"/>
    </source>
</evidence>
<evidence type="ECO:0000259" key="7">
    <source>
        <dbReference type="PROSITE" id="PS51462"/>
    </source>
</evidence>
<dbReference type="AlphaFoldDB" id="A0A1F5CAC8"/>
<evidence type="ECO:0000256" key="3">
    <source>
        <dbReference type="ARBA" id="ARBA00022741"/>
    </source>
</evidence>
<protein>
    <recommendedName>
        <fullName evidence="2">Bis(5'-nucleosyl)-tetraphosphatase [asymmetrical]</fullName>
    </recommendedName>
    <alternativeName>
        <fullName evidence="5">Diadenosine 5',5'''-P1,P4-tetraphosphate asymmetrical hydrolase</fullName>
    </alternativeName>
</protein>
<dbReference type="PANTHER" id="PTHR21340">
    <property type="entry name" value="DIADENOSINE 5,5-P1,P4-TETRAPHOSPHATE PYROPHOSPHOHYDROLASE MUTT"/>
    <property type="match status" value="1"/>
</dbReference>
<dbReference type="Gene3D" id="3.90.79.10">
    <property type="entry name" value="Nucleoside Triphosphate Pyrophosphohydrolase"/>
    <property type="match status" value="1"/>
</dbReference>
<dbReference type="Pfam" id="PF00293">
    <property type="entry name" value="NUDIX"/>
    <property type="match status" value="1"/>
</dbReference>
<keyword evidence="4 6" id="KW-0378">Hydrolase</keyword>
<dbReference type="InterPro" id="IPR051325">
    <property type="entry name" value="Nudix_hydrolase_domain"/>
</dbReference>
<evidence type="ECO:0000256" key="2">
    <source>
        <dbReference type="ARBA" id="ARBA00018911"/>
    </source>
</evidence>
<dbReference type="GO" id="GO:0006754">
    <property type="term" value="P:ATP biosynthetic process"/>
    <property type="evidence" value="ECO:0007669"/>
    <property type="project" value="TreeGrafter"/>
</dbReference>
<feature type="domain" description="Nudix hydrolase" evidence="7">
    <location>
        <begin position="1"/>
        <end position="152"/>
    </location>
</feature>
<evidence type="ECO:0000256" key="5">
    <source>
        <dbReference type="ARBA" id="ARBA00032644"/>
    </source>
</evidence>
<dbReference type="InterPro" id="IPR020084">
    <property type="entry name" value="NUDIX_hydrolase_CS"/>
</dbReference>
<dbReference type="InterPro" id="IPR020476">
    <property type="entry name" value="Nudix_hydrolase"/>
</dbReference>
<name>A0A1F5CAC8_9BACT</name>
<evidence type="ECO:0000256" key="1">
    <source>
        <dbReference type="ARBA" id="ARBA00005582"/>
    </source>
</evidence>